<evidence type="ECO:0000256" key="3">
    <source>
        <dbReference type="PROSITE-ProRule" id="PRU00124"/>
    </source>
</evidence>
<reference evidence="5 6" key="1">
    <citation type="submission" date="2024-03" db="EMBL/GenBank/DDBJ databases">
        <title>The genome assembly and annotation of the cricket Gryllus longicercus Weissman &amp; Gray.</title>
        <authorList>
            <person name="Szrajer S."/>
            <person name="Gray D."/>
            <person name="Ylla G."/>
        </authorList>
    </citation>
    <scope>NUCLEOTIDE SEQUENCE [LARGE SCALE GENOMIC DNA]</scope>
    <source>
        <strain evidence="5">DAG 2021-001</strain>
        <tissue evidence="5">Whole body minus gut</tissue>
    </source>
</reference>
<dbReference type="InterPro" id="IPR023415">
    <property type="entry name" value="LDLR_class-A_CS"/>
</dbReference>
<dbReference type="EMBL" id="JAZDUA010000155">
    <property type="protein sequence ID" value="KAK7866092.1"/>
    <property type="molecule type" value="Genomic_DNA"/>
</dbReference>
<keyword evidence="6" id="KW-1185">Reference proteome</keyword>
<dbReference type="InterPro" id="IPR002172">
    <property type="entry name" value="LDrepeatLR_classA_rpt"/>
</dbReference>
<evidence type="ECO:0000259" key="4">
    <source>
        <dbReference type="PROSITE" id="PS01180"/>
    </source>
</evidence>
<dbReference type="SMART" id="SM00042">
    <property type="entry name" value="CUB"/>
    <property type="match status" value="2"/>
</dbReference>
<organism evidence="5 6">
    <name type="scientific">Gryllus longicercus</name>
    <dbReference type="NCBI Taxonomy" id="2509291"/>
    <lineage>
        <taxon>Eukaryota</taxon>
        <taxon>Metazoa</taxon>
        <taxon>Ecdysozoa</taxon>
        <taxon>Arthropoda</taxon>
        <taxon>Hexapoda</taxon>
        <taxon>Insecta</taxon>
        <taxon>Pterygota</taxon>
        <taxon>Neoptera</taxon>
        <taxon>Polyneoptera</taxon>
        <taxon>Orthoptera</taxon>
        <taxon>Ensifera</taxon>
        <taxon>Gryllidea</taxon>
        <taxon>Grylloidea</taxon>
        <taxon>Gryllidae</taxon>
        <taxon>Gryllinae</taxon>
        <taxon>Gryllus</taxon>
    </lineage>
</organism>
<dbReference type="PROSITE" id="PS01209">
    <property type="entry name" value="LDLRA_1"/>
    <property type="match status" value="1"/>
</dbReference>
<dbReference type="InterPro" id="IPR000859">
    <property type="entry name" value="CUB_dom"/>
</dbReference>
<dbReference type="SUPFAM" id="SSF49854">
    <property type="entry name" value="Spermadhesin, CUB domain"/>
    <property type="match status" value="2"/>
</dbReference>
<gene>
    <name evidence="5" type="ORF">R5R35_011610</name>
</gene>
<keyword evidence="1" id="KW-0677">Repeat</keyword>
<comment type="caution">
    <text evidence="5">The sequence shown here is derived from an EMBL/GenBank/DDBJ whole genome shotgun (WGS) entry which is preliminary data.</text>
</comment>
<feature type="disulfide bond" evidence="3">
    <location>
        <begin position="237"/>
        <end position="255"/>
    </location>
</feature>
<dbReference type="PROSITE" id="PS50068">
    <property type="entry name" value="LDLRA_2"/>
    <property type="match status" value="1"/>
</dbReference>
<name>A0AAN9VPM8_9ORTH</name>
<dbReference type="SMART" id="SM00192">
    <property type="entry name" value="LDLa"/>
    <property type="match status" value="1"/>
</dbReference>
<dbReference type="CDD" id="cd00112">
    <property type="entry name" value="LDLa"/>
    <property type="match status" value="1"/>
</dbReference>
<comment type="caution">
    <text evidence="3">Lacks conserved residue(s) required for the propagation of feature annotation.</text>
</comment>
<dbReference type="PANTHER" id="PTHR24251:SF28">
    <property type="entry name" value="NEUROPILIN AND TOLLOID-LIKE, ISOFORM B"/>
    <property type="match status" value="1"/>
</dbReference>
<dbReference type="PANTHER" id="PTHR24251">
    <property type="entry name" value="OVOCHYMASE-RELATED"/>
    <property type="match status" value="1"/>
</dbReference>
<accession>A0AAN9VPM8</accession>
<evidence type="ECO:0000256" key="1">
    <source>
        <dbReference type="ARBA" id="ARBA00022737"/>
    </source>
</evidence>
<protein>
    <recommendedName>
        <fullName evidence="4">CUB domain-containing protein</fullName>
    </recommendedName>
</protein>
<dbReference type="Pfam" id="PF00431">
    <property type="entry name" value="CUB"/>
    <property type="match status" value="2"/>
</dbReference>
<evidence type="ECO:0000313" key="5">
    <source>
        <dbReference type="EMBL" id="KAK7866092.1"/>
    </source>
</evidence>
<dbReference type="Gene3D" id="4.10.400.10">
    <property type="entry name" value="Low-density Lipoprotein Receptor"/>
    <property type="match status" value="1"/>
</dbReference>
<evidence type="ECO:0000256" key="2">
    <source>
        <dbReference type="ARBA" id="ARBA00023157"/>
    </source>
</evidence>
<sequence length="278" mass="31425">MLAFPVCVAAGKGNVVSLDFRDSFHLESDTNCQYDYLEIRDGGHGYDELLGKYCGSEFPPGHTSRGRYLWLHFHSDENIEYSGFTAVYSFRQRPPSEVVPEDTVCKFHRNGSEGIIRETDIDPALKEMAKKYGIALDCKWVIRVADGWRVQLSFPAFALDKPNSCETNYLDVFKTHTELPSRLRLFCGAAAETVESDTNLMHLRFFAMADALDSKFEAVYTAFRDSSSGCNADEFDCQDNTCISRDLLCNGRTNCRQLWDEDPGECSVSTSFNHISFL</sequence>
<feature type="disulfide bond" evidence="3">
    <location>
        <begin position="230"/>
        <end position="242"/>
    </location>
</feature>
<dbReference type="Pfam" id="PF00057">
    <property type="entry name" value="Ldl_recept_a"/>
    <property type="match status" value="1"/>
</dbReference>
<feature type="domain" description="CUB" evidence="4">
    <location>
        <begin position="105"/>
        <end position="223"/>
    </location>
</feature>
<dbReference type="InterPro" id="IPR036055">
    <property type="entry name" value="LDL_receptor-like_sf"/>
</dbReference>
<dbReference type="CDD" id="cd00041">
    <property type="entry name" value="CUB"/>
    <property type="match status" value="2"/>
</dbReference>
<dbReference type="PROSITE" id="PS01180">
    <property type="entry name" value="CUB"/>
    <property type="match status" value="2"/>
</dbReference>
<feature type="domain" description="CUB" evidence="4">
    <location>
        <begin position="1"/>
        <end position="91"/>
    </location>
</feature>
<dbReference type="InterPro" id="IPR035914">
    <property type="entry name" value="Sperma_CUB_dom_sf"/>
</dbReference>
<dbReference type="Gene3D" id="2.60.120.290">
    <property type="entry name" value="Spermadhesin, CUB domain"/>
    <property type="match status" value="2"/>
</dbReference>
<evidence type="ECO:0000313" key="6">
    <source>
        <dbReference type="Proteomes" id="UP001378592"/>
    </source>
</evidence>
<proteinExistence type="predicted"/>
<dbReference type="Proteomes" id="UP001378592">
    <property type="component" value="Unassembled WGS sequence"/>
</dbReference>
<keyword evidence="2 3" id="KW-1015">Disulfide bond</keyword>
<dbReference type="SUPFAM" id="SSF57424">
    <property type="entry name" value="LDL receptor-like module"/>
    <property type="match status" value="1"/>
</dbReference>
<dbReference type="AlphaFoldDB" id="A0AAN9VPM8"/>